<dbReference type="InterPro" id="IPR004843">
    <property type="entry name" value="Calcineurin-like_PHP"/>
</dbReference>
<dbReference type="InterPro" id="IPR029052">
    <property type="entry name" value="Metallo-depent_PP-like"/>
</dbReference>
<evidence type="ECO:0000256" key="1">
    <source>
        <dbReference type="SAM" id="MobiDB-lite"/>
    </source>
</evidence>
<dbReference type="EnsemblMetazoa" id="SSS_6425s_mrna">
    <property type="protein sequence ID" value="KAF7489474.1"/>
    <property type="gene ID" value="SSS_6425"/>
</dbReference>
<dbReference type="EMBL" id="WVUK01000064">
    <property type="protein sequence ID" value="KAF7489474.1"/>
    <property type="molecule type" value="Genomic_DNA"/>
</dbReference>
<dbReference type="Gene3D" id="3.60.21.10">
    <property type="match status" value="1"/>
</dbReference>
<feature type="compositionally biased region" description="Polar residues" evidence="1">
    <location>
        <begin position="1"/>
        <end position="25"/>
    </location>
</feature>
<evidence type="ECO:0000259" key="2">
    <source>
        <dbReference type="SMART" id="SM00156"/>
    </source>
</evidence>
<name>A0A834R1Y2_SARSC</name>
<dbReference type="OrthoDB" id="6498731at2759"/>
<dbReference type="CDD" id="cd00144">
    <property type="entry name" value="MPP_PPP_family"/>
    <property type="match status" value="1"/>
</dbReference>
<dbReference type="GO" id="GO:0004722">
    <property type="term" value="F:protein serine/threonine phosphatase activity"/>
    <property type="evidence" value="ECO:0007669"/>
    <property type="project" value="TreeGrafter"/>
</dbReference>
<reference evidence="4" key="3">
    <citation type="submission" date="2022-06" db="UniProtKB">
        <authorList>
            <consortium name="EnsemblMetazoa"/>
        </authorList>
    </citation>
    <scope>IDENTIFICATION</scope>
</reference>
<dbReference type="OMA" id="YLCPNKV"/>
<feature type="region of interest" description="Disordered" evidence="1">
    <location>
        <begin position="361"/>
        <end position="380"/>
    </location>
</feature>
<dbReference type="GO" id="GO:0005737">
    <property type="term" value="C:cytoplasm"/>
    <property type="evidence" value="ECO:0007669"/>
    <property type="project" value="TreeGrafter"/>
</dbReference>
<evidence type="ECO:0000313" key="3">
    <source>
        <dbReference type="EMBL" id="KAF7489474.1"/>
    </source>
</evidence>
<feature type="domain" description="Serine/threonine specific protein phosphatases" evidence="2">
    <location>
        <begin position="558"/>
        <end position="894"/>
    </location>
</feature>
<dbReference type="GO" id="GO:0005634">
    <property type="term" value="C:nucleus"/>
    <property type="evidence" value="ECO:0007669"/>
    <property type="project" value="TreeGrafter"/>
</dbReference>
<sequence length="906" mass="105278">MDSKSDQSVCSIGIGQQQPDSIENPNRSKKFDLELIRPKAENSSGRDDYYPTFDCILFLIFCGEHDRFAVTDIHNDNKNAIIWLPFVGREGRNWRQASEEGLQLIFERRDNEGMVVNRADLAHTSRIIELCHLQTVSGRWIQRMTQFVNITRCNQTCQPINSIKWIDTGSILKMDDDIWGPEFCRYLKKLESKRLELKVIEFSIDKILKHHHSNERSDRSDLLPGLIRSKNLSQKSLLDLYEHYLHHTFPSYYLNYQSFKIYLSKCGFRSQIIENYSKRLFDFCRARSKRDLTPTDSNKYIDFHDICFLLIGFDPELPIEDKFQQKFIENFKKFCFTNFSEGRKKSNDSRDIQLKRNIERSLGSGAGGSSRKSLDSDRKSDRSDRIELDSILTKRNGFLSKSIFPKFAVGKKKKERLVSDKSSISRGLCRNCRVKNFEYGLHCVLFDSFGHCIEPRLILNPDSHCMAINKLEGKKLYSIEHVFKSDSIGNCLFDYIRNRKFLLSNQTSLNLHQTMPNQDEIKKDPDDENEKIEITAEKSCSNLRDSNQSVPLNNEENYLYTAILIICESVWKLLKQEPKLIKRPGPAIVIGDVRGNIDSLFTMEMIYWRSMPIIASNIIFLGNYTGSNYFSIETLIYLFSIKYLCPNKVFLLKGARETRSQNRKSLLPQCQQRFGNSRGYRVWNAFNHVFDRMPLMAIINETIVCSSSGIPDESIKHKLSNLFDESIMNSQKQANIVHMSSEKAPKEFNLFQQILHNIPEQSSASLLDTIRNNDKKKESKSKKPKTGGNRSKSLNQSDHQHTEEFELFLKNPNNLDFFIFTREAFRKFMNLNNFHFMIRSNESLPEGYRFSYNKRLITIDSSLNLERNKNDEVIVVFVQHPNGNIQLNSLQPDLQNSVSISCVINP</sequence>
<reference evidence="5" key="1">
    <citation type="journal article" date="2020" name="PLoS Negl. Trop. Dis.">
        <title>High-quality nuclear genome for Sarcoptes scabiei-A critical resource for a neglected parasite.</title>
        <authorList>
            <person name="Korhonen P.K."/>
            <person name="Gasser R.B."/>
            <person name="Ma G."/>
            <person name="Wang T."/>
            <person name="Stroehlein A.J."/>
            <person name="Young N.D."/>
            <person name="Ang C.S."/>
            <person name="Fernando D.D."/>
            <person name="Lu H.C."/>
            <person name="Taylor S."/>
            <person name="Reynolds S.L."/>
            <person name="Mofiz E."/>
            <person name="Najaraj S.H."/>
            <person name="Gowda H."/>
            <person name="Madugundu A."/>
            <person name="Renuse S."/>
            <person name="Holt D."/>
            <person name="Pandey A."/>
            <person name="Papenfuss A.T."/>
            <person name="Fischer K."/>
        </authorList>
    </citation>
    <scope>NUCLEOTIDE SEQUENCE [LARGE SCALE GENOMIC DNA]</scope>
</reference>
<organism evidence="3">
    <name type="scientific">Sarcoptes scabiei</name>
    <name type="common">Itch mite</name>
    <name type="synonym">Acarus scabiei</name>
    <dbReference type="NCBI Taxonomy" id="52283"/>
    <lineage>
        <taxon>Eukaryota</taxon>
        <taxon>Metazoa</taxon>
        <taxon>Ecdysozoa</taxon>
        <taxon>Arthropoda</taxon>
        <taxon>Chelicerata</taxon>
        <taxon>Arachnida</taxon>
        <taxon>Acari</taxon>
        <taxon>Acariformes</taxon>
        <taxon>Sarcoptiformes</taxon>
        <taxon>Astigmata</taxon>
        <taxon>Psoroptidia</taxon>
        <taxon>Sarcoptoidea</taxon>
        <taxon>Sarcoptidae</taxon>
        <taxon>Sarcoptinae</taxon>
        <taxon>Sarcoptes</taxon>
    </lineage>
</organism>
<dbReference type="SMART" id="SM00156">
    <property type="entry name" value="PP2Ac"/>
    <property type="match status" value="1"/>
</dbReference>
<proteinExistence type="predicted"/>
<reference evidence="3" key="2">
    <citation type="submission" date="2020-01" db="EMBL/GenBank/DDBJ databases">
        <authorList>
            <person name="Korhonen P.K.K."/>
            <person name="Guangxu M.G."/>
            <person name="Wang T.W."/>
            <person name="Stroehlein A.J.S."/>
            <person name="Young N.D."/>
            <person name="Ang C.-S.A."/>
            <person name="Fernando D.W.F."/>
            <person name="Lu H.L."/>
            <person name="Taylor S.T."/>
            <person name="Ehtesham M.E.M."/>
            <person name="Najaraj S.H.N."/>
            <person name="Harsha G.H.G."/>
            <person name="Madugundu A.M."/>
            <person name="Renuse S.R."/>
            <person name="Holt D.H."/>
            <person name="Pandey A.P."/>
            <person name="Papenfuss A.P."/>
            <person name="Gasser R.B.G."/>
            <person name="Fischer K.F."/>
        </authorList>
    </citation>
    <scope>NUCLEOTIDE SEQUENCE</scope>
    <source>
        <strain evidence="3">SSS_KF_BRIS2020</strain>
    </source>
</reference>
<dbReference type="PANTHER" id="PTHR11668">
    <property type="entry name" value="SERINE/THREONINE PROTEIN PHOSPHATASE"/>
    <property type="match status" value="1"/>
</dbReference>
<dbReference type="AlphaFoldDB" id="A0A834R1Y2"/>
<gene>
    <name evidence="3" type="ORF">SSS_6425</name>
</gene>
<accession>A0A834R1Y2</accession>
<dbReference type="InterPro" id="IPR050341">
    <property type="entry name" value="PP1_catalytic_subunit"/>
</dbReference>
<keyword evidence="5" id="KW-1185">Reference proteome</keyword>
<protein>
    <submittedName>
        <fullName evidence="3">Putative serine/threonine-protein phosphatase C22H10.04</fullName>
    </submittedName>
</protein>
<dbReference type="Proteomes" id="UP000070412">
    <property type="component" value="Unassembled WGS sequence"/>
</dbReference>
<dbReference type="PANTHER" id="PTHR11668:SF496">
    <property type="entry name" value="SERINE_THREONINE-PROTEIN PHOSPHATASE"/>
    <property type="match status" value="1"/>
</dbReference>
<dbReference type="PRINTS" id="PR00114">
    <property type="entry name" value="STPHPHTASE"/>
</dbReference>
<evidence type="ECO:0000313" key="5">
    <source>
        <dbReference type="Proteomes" id="UP000070412"/>
    </source>
</evidence>
<evidence type="ECO:0000313" key="4">
    <source>
        <dbReference type="EnsemblMetazoa" id="KAF7489474.1"/>
    </source>
</evidence>
<dbReference type="SUPFAM" id="SSF56300">
    <property type="entry name" value="Metallo-dependent phosphatases"/>
    <property type="match status" value="1"/>
</dbReference>
<feature type="region of interest" description="Disordered" evidence="1">
    <location>
        <begin position="772"/>
        <end position="798"/>
    </location>
</feature>
<dbReference type="InterPro" id="IPR006186">
    <property type="entry name" value="Ser/Thr-sp_prot-phosphatase"/>
</dbReference>
<feature type="region of interest" description="Disordered" evidence="1">
    <location>
        <begin position="1"/>
        <end position="28"/>
    </location>
</feature>
<feature type="compositionally biased region" description="Polar residues" evidence="1">
    <location>
        <begin position="788"/>
        <end position="797"/>
    </location>
</feature>
<dbReference type="Pfam" id="PF00149">
    <property type="entry name" value="Metallophos"/>
    <property type="match status" value="1"/>
</dbReference>